<reference evidence="2 3" key="1">
    <citation type="journal article" date="2012" name="J. Bacteriol.">
        <title>Genome of Bacillus macauensis ZFHKF-1, a Long-Chain-Forming Bacterium.</title>
        <authorList>
            <person name="Cai L."/>
            <person name="Zhang T."/>
        </authorList>
    </citation>
    <scope>NUCLEOTIDE SEQUENCE [LARGE SCALE GENOMIC DNA]</scope>
    <source>
        <strain evidence="2 3">ZFHKF-1</strain>
    </source>
</reference>
<feature type="transmembrane region" description="Helical" evidence="1">
    <location>
        <begin position="70"/>
        <end position="94"/>
    </location>
</feature>
<protein>
    <submittedName>
        <fullName evidence="2">Uncharacterized protein</fullName>
    </submittedName>
</protein>
<comment type="caution">
    <text evidence="2">The sequence shown here is derived from an EMBL/GenBank/DDBJ whole genome shotgun (WGS) entry which is preliminary data.</text>
</comment>
<keyword evidence="1" id="KW-0812">Transmembrane</keyword>
<sequence length="247" mass="28213">MRTFVEAWNVLKHNKRLVWGPIFVLMITGVCLLLGLTVFLDLQGLENNLIDFSVTMDWETFLEQSGIENMLLIVFLLLWIGITVFSISGMLAMAQQAIDHNRGVLWRYFSGGVYYFSRISFLVITFFLLSGAALYGLFYGLIAYIPVMLVLMVLVVSVLLLLLIMAVIGVVSEDVSLIEVCKRGFRVKWQGYVLGLGMFVVMGVFNALVEFLFLYSFVLASVGFVLYLVLTTYFNVWIIVLYRHYKR</sequence>
<evidence type="ECO:0000313" key="2">
    <source>
        <dbReference type="EMBL" id="EIT84266.1"/>
    </source>
</evidence>
<dbReference type="RefSeq" id="WP_007203234.1">
    <property type="nucleotide sequence ID" value="NZ_AKKV01000036.1"/>
</dbReference>
<dbReference type="PATRIC" id="fig|1196324.3.peg.3234"/>
<feature type="transmembrane region" description="Helical" evidence="1">
    <location>
        <begin position="192"/>
        <end position="218"/>
    </location>
</feature>
<dbReference type="EMBL" id="AKKV01000036">
    <property type="protein sequence ID" value="EIT84266.1"/>
    <property type="molecule type" value="Genomic_DNA"/>
</dbReference>
<organism evidence="2 3">
    <name type="scientific">Fictibacillus macauensis ZFHKF-1</name>
    <dbReference type="NCBI Taxonomy" id="1196324"/>
    <lineage>
        <taxon>Bacteria</taxon>
        <taxon>Bacillati</taxon>
        <taxon>Bacillota</taxon>
        <taxon>Bacilli</taxon>
        <taxon>Bacillales</taxon>
        <taxon>Fictibacillaceae</taxon>
        <taxon>Fictibacillus</taxon>
    </lineage>
</organism>
<keyword evidence="1" id="KW-0472">Membrane</keyword>
<evidence type="ECO:0000313" key="3">
    <source>
        <dbReference type="Proteomes" id="UP000004080"/>
    </source>
</evidence>
<accession>I8IXQ1</accession>
<name>I8IXQ1_9BACL</name>
<dbReference type="Proteomes" id="UP000004080">
    <property type="component" value="Unassembled WGS sequence"/>
</dbReference>
<evidence type="ECO:0000256" key="1">
    <source>
        <dbReference type="SAM" id="Phobius"/>
    </source>
</evidence>
<keyword evidence="1" id="KW-1133">Transmembrane helix</keyword>
<feature type="transmembrane region" description="Helical" evidence="1">
    <location>
        <begin position="144"/>
        <end position="171"/>
    </location>
</feature>
<proteinExistence type="predicted"/>
<feature type="transmembrane region" description="Helical" evidence="1">
    <location>
        <begin position="17"/>
        <end position="40"/>
    </location>
</feature>
<dbReference type="STRING" id="1196324.A374_15808"/>
<feature type="transmembrane region" description="Helical" evidence="1">
    <location>
        <begin position="224"/>
        <end position="242"/>
    </location>
</feature>
<keyword evidence="3" id="KW-1185">Reference proteome</keyword>
<gene>
    <name evidence="2" type="ORF">A374_15808</name>
</gene>
<dbReference type="AlphaFoldDB" id="I8IXQ1"/>
<feature type="transmembrane region" description="Helical" evidence="1">
    <location>
        <begin position="115"/>
        <end position="138"/>
    </location>
</feature>